<dbReference type="EMBL" id="PEMW01000377">
    <property type="protein sequence ID" value="RTI50941.1"/>
    <property type="molecule type" value="Genomic_DNA"/>
</dbReference>
<name>A0A430VIH3_THESC</name>
<reference evidence="3 4" key="1">
    <citation type="journal article" date="2019" name="Extremophiles">
        <title>Biogeography of thermophiles and predominance of Thermus scotoductus in domestic water heaters.</title>
        <authorList>
            <person name="Wilpiszeski R.L."/>
            <person name="Zhang Z."/>
            <person name="House C.H."/>
        </authorList>
    </citation>
    <scope>NUCLEOTIDE SEQUENCE [LARGE SCALE GENOMIC DNA]</scope>
    <source>
        <strain evidence="1 4">10_S10</strain>
        <strain evidence="2 3">1_S1</strain>
    </source>
</reference>
<evidence type="ECO:0000313" key="4">
    <source>
        <dbReference type="Proteomes" id="UP000288073"/>
    </source>
</evidence>
<accession>A0A430VIH3</accession>
<dbReference type="EMBL" id="PEMN01000122">
    <property type="protein sequence ID" value="RTI18294.1"/>
    <property type="molecule type" value="Genomic_DNA"/>
</dbReference>
<organism evidence="2 3">
    <name type="scientific">Thermus scotoductus</name>
    <dbReference type="NCBI Taxonomy" id="37636"/>
    <lineage>
        <taxon>Bacteria</taxon>
        <taxon>Thermotogati</taxon>
        <taxon>Deinococcota</taxon>
        <taxon>Deinococci</taxon>
        <taxon>Thermales</taxon>
        <taxon>Thermaceae</taxon>
        <taxon>Thermus</taxon>
    </lineage>
</organism>
<comment type="caution">
    <text evidence="2">The sequence shown here is derived from an EMBL/GenBank/DDBJ whole genome shotgun (WGS) entry which is preliminary data.</text>
</comment>
<evidence type="ECO:0000313" key="3">
    <source>
        <dbReference type="Proteomes" id="UP000287467"/>
    </source>
</evidence>
<dbReference type="Proteomes" id="UP000288073">
    <property type="component" value="Unassembled WGS sequence"/>
</dbReference>
<dbReference type="AlphaFoldDB" id="A0A430VIH3"/>
<proteinExistence type="predicted"/>
<sequence>MSREGGRLRVFPRVPEPLRPLLVSYRVALLQALEERERVQALRFLEEPYRLVCLAVHTFPLEIPVVLTLAYGDAGKHLEDVRRYLAPVGNLSGYLLWAGRNLPPPHRMHFSPTTGKWALEWRKGWEVIIEAQVRGRRYLLFYPEKDVHSWESSVEDGEVRLLRLHEQSPVVGM</sequence>
<dbReference type="Proteomes" id="UP000287467">
    <property type="component" value="Unassembled WGS sequence"/>
</dbReference>
<evidence type="ECO:0000313" key="1">
    <source>
        <dbReference type="EMBL" id="RTI18294.1"/>
    </source>
</evidence>
<protein>
    <submittedName>
        <fullName evidence="2">Uncharacterized protein</fullName>
    </submittedName>
</protein>
<gene>
    <name evidence="2" type="ORF">CSW14_09930</name>
    <name evidence="1" type="ORF">CSW23_04930</name>
</gene>
<evidence type="ECO:0000313" key="2">
    <source>
        <dbReference type="EMBL" id="RTI50941.1"/>
    </source>
</evidence>